<organism evidence="1">
    <name type="scientific">Brassica napus</name>
    <name type="common">Rape</name>
    <dbReference type="NCBI Taxonomy" id="3708"/>
    <lineage>
        <taxon>Eukaryota</taxon>
        <taxon>Viridiplantae</taxon>
        <taxon>Streptophyta</taxon>
        <taxon>Embryophyta</taxon>
        <taxon>Tracheophyta</taxon>
        <taxon>Spermatophyta</taxon>
        <taxon>Magnoliopsida</taxon>
        <taxon>eudicotyledons</taxon>
        <taxon>Gunneridae</taxon>
        <taxon>Pentapetalae</taxon>
        <taxon>rosids</taxon>
        <taxon>malvids</taxon>
        <taxon>Brassicales</taxon>
        <taxon>Brassicaceae</taxon>
        <taxon>Brassiceae</taxon>
        <taxon>Brassica</taxon>
    </lineage>
</organism>
<accession>A0A816RUD6</accession>
<gene>
    <name evidence="1" type="ORF">DARMORV10_C01P42640.1</name>
</gene>
<dbReference type="PANTHER" id="PTHR33144:SF48">
    <property type="entry name" value="PLANT TRANSPOSASE (PTTA_EN_SPM FAMILY)"/>
    <property type="match status" value="1"/>
</dbReference>
<dbReference type="EMBL" id="HG994365">
    <property type="protein sequence ID" value="CAF2077120.1"/>
    <property type="molecule type" value="Genomic_DNA"/>
</dbReference>
<protein>
    <submittedName>
        <fullName evidence="1">(rape) hypothetical protein</fullName>
    </submittedName>
</protein>
<dbReference type="Pfam" id="PF03004">
    <property type="entry name" value="Transposase_24"/>
    <property type="match status" value="1"/>
</dbReference>
<sequence>MFYIFTIKSLIPIDRKPDQRCDLVFMRFTEKWKRMQERNTVSRRKHIMPHLCGRRSFARRRPQIKNETGKTPCRADFFIMTRKKSDGNFVSDEAKKRAEELTVLLTQNPSTQVSHNVTACLDDEYSRVFGPERSGRVRCVGRGPAPSKLAKQCTAARFEANNAEVVQMKTKMTSLETQVESLTGIIQQLLSTRSNDSSILWTAYGNLLNPSTQCMSHELGASQSIQNSQAYILSTVHVYK</sequence>
<dbReference type="InterPro" id="IPR004252">
    <property type="entry name" value="Probable_transposase_24"/>
</dbReference>
<proteinExistence type="predicted"/>
<dbReference type="PANTHER" id="PTHR33144">
    <property type="entry name" value="OS10G0409366 PROTEIN-RELATED"/>
    <property type="match status" value="1"/>
</dbReference>
<reference evidence="1" key="1">
    <citation type="submission" date="2021-01" db="EMBL/GenBank/DDBJ databases">
        <authorList>
            <consortium name="Genoscope - CEA"/>
            <person name="William W."/>
        </authorList>
    </citation>
    <scope>NUCLEOTIDE SEQUENCE</scope>
</reference>
<dbReference type="Proteomes" id="UP001295469">
    <property type="component" value="Chromosome C01"/>
</dbReference>
<dbReference type="AlphaFoldDB" id="A0A816RUD6"/>
<name>A0A816RUD6_BRANA</name>
<evidence type="ECO:0000313" key="1">
    <source>
        <dbReference type="EMBL" id="CAF2077120.1"/>
    </source>
</evidence>